<organism evidence="2 3">
    <name type="scientific">Pedobacter duraquae</name>
    <dbReference type="NCBI Taxonomy" id="425511"/>
    <lineage>
        <taxon>Bacteria</taxon>
        <taxon>Pseudomonadati</taxon>
        <taxon>Bacteroidota</taxon>
        <taxon>Sphingobacteriia</taxon>
        <taxon>Sphingobacteriales</taxon>
        <taxon>Sphingobacteriaceae</taxon>
        <taxon>Pedobacter</taxon>
    </lineage>
</organism>
<dbReference type="Pfam" id="PF04134">
    <property type="entry name" value="DCC1-like"/>
    <property type="match status" value="1"/>
</dbReference>
<keyword evidence="1" id="KW-0812">Transmembrane</keyword>
<keyword evidence="3" id="KW-1185">Reference proteome</keyword>
<proteinExistence type="predicted"/>
<dbReference type="PANTHER" id="PTHR33639">
    <property type="entry name" value="THIOL-DISULFIDE OXIDOREDUCTASE DCC"/>
    <property type="match status" value="1"/>
</dbReference>
<dbReference type="EMBL" id="SNWM01000001">
    <property type="protein sequence ID" value="TDO24969.1"/>
    <property type="molecule type" value="Genomic_DNA"/>
</dbReference>
<dbReference type="GO" id="GO:0015035">
    <property type="term" value="F:protein-disulfide reductase activity"/>
    <property type="evidence" value="ECO:0007669"/>
    <property type="project" value="InterPro"/>
</dbReference>
<evidence type="ECO:0000313" key="2">
    <source>
        <dbReference type="EMBL" id="TDO24969.1"/>
    </source>
</evidence>
<gene>
    <name evidence="2" type="ORF">CLV32_1264</name>
</gene>
<dbReference type="AlphaFoldDB" id="A0A4R6IRD9"/>
<keyword evidence="1" id="KW-1133">Transmembrane helix</keyword>
<dbReference type="OrthoDB" id="9785438at2"/>
<evidence type="ECO:0000313" key="3">
    <source>
        <dbReference type="Proteomes" id="UP000295499"/>
    </source>
</evidence>
<reference evidence="2 3" key="1">
    <citation type="submission" date="2019-03" db="EMBL/GenBank/DDBJ databases">
        <title>Genomic Encyclopedia of Archaeal and Bacterial Type Strains, Phase II (KMG-II): from individual species to whole genera.</title>
        <authorList>
            <person name="Goeker M."/>
        </authorList>
    </citation>
    <scope>NUCLEOTIDE SEQUENCE [LARGE SCALE GENOMIC DNA]</scope>
    <source>
        <strain evidence="2 3">DSM 19034</strain>
    </source>
</reference>
<dbReference type="RefSeq" id="WP_133553408.1">
    <property type="nucleotide sequence ID" value="NZ_SNWM01000001.1"/>
</dbReference>
<keyword evidence="1" id="KW-0472">Membrane</keyword>
<dbReference type="Proteomes" id="UP000295499">
    <property type="component" value="Unassembled WGS sequence"/>
</dbReference>
<accession>A0A4R6IRD9</accession>
<dbReference type="InterPro" id="IPR052927">
    <property type="entry name" value="DCC_oxidoreductase"/>
</dbReference>
<dbReference type="InterPro" id="IPR007263">
    <property type="entry name" value="DCC1-like"/>
</dbReference>
<feature type="transmembrane region" description="Helical" evidence="1">
    <location>
        <begin position="83"/>
        <end position="101"/>
    </location>
</feature>
<sequence length="131" mass="15157">MEHSVILFDGVCNLCNQSVLFVIKRDLNDRFRFSPLQGDYAMSHLPAAEGFNDRPDSVILIENEHVYTESTAALRIARKLSGLWPLLYGFIIVPPFIRNYIYRWIAGRRYSIWGKTESCMVPTPELKSKFL</sequence>
<protein>
    <submittedName>
        <fullName evidence="2">Putative DCC family thiol-disulfide oxidoreductase YuxK</fullName>
    </submittedName>
</protein>
<comment type="caution">
    <text evidence="2">The sequence shown here is derived from an EMBL/GenBank/DDBJ whole genome shotgun (WGS) entry which is preliminary data.</text>
</comment>
<name>A0A4R6IRD9_9SPHI</name>
<evidence type="ECO:0000256" key="1">
    <source>
        <dbReference type="SAM" id="Phobius"/>
    </source>
</evidence>
<dbReference type="PANTHER" id="PTHR33639:SF2">
    <property type="entry name" value="DUF393 DOMAIN-CONTAINING PROTEIN"/>
    <property type="match status" value="1"/>
</dbReference>